<feature type="domain" description="MULE transposase" evidence="1">
    <location>
        <begin position="102"/>
        <end position="176"/>
    </location>
</feature>
<evidence type="ECO:0000313" key="2">
    <source>
        <dbReference type="Proteomes" id="UP000887574"/>
    </source>
</evidence>
<proteinExistence type="predicted"/>
<accession>A0A915EMC0</accession>
<protein>
    <submittedName>
        <fullName evidence="3">MULE transposase domain-containing protein</fullName>
    </submittedName>
</protein>
<organism evidence="2 3">
    <name type="scientific">Ditylenchus dipsaci</name>
    <dbReference type="NCBI Taxonomy" id="166011"/>
    <lineage>
        <taxon>Eukaryota</taxon>
        <taxon>Metazoa</taxon>
        <taxon>Ecdysozoa</taxon>
        <taxon>Nematoda</taxon>
        <taxon>Chromadorea</taxon>
        <taxon>Rhabditida</taxon>
        <taxon>Tylenchina</taxon>
        <taxon>Tylenchomorpha</taxon>
        <taxon>Sphaerularioidea</taxon>
        <taxon>Anguinidae</taxon>
        <taxon>Anguininae</taxon>
        <taxon>Ditylenchus</taxon>
    </lineage>
</organism>
<evidence type="ECO:0000313" key="3">
    <source>
        <dbReference type="WBParaSite" id="jg8333"/>
    </source>
</evidence>
<reference evidence="3" key="1">
    <citation type="submission" date="2022-11" db="UniProtKB">
        <authorList>
            <consortium name="WormBaseParasite"/>
        </authorList>
    </citation>
    <scope>IDENTIFICATION</scope>
</reference>
<dbReference type="WBParaSite" id="jg8333">
    <property type="protein sequence ID" value="jg8333"/>
    <property type="gene ID" value="jg8333"/>
</dbReference>
<keyword evidence="2" id="KW-1185">Reference proteome</keyword>
<dbReference type="Proteomes" id="UP000887574">
    <property type="component" value="Unplaced"/>
</dbReference>
<sequence>MKVLKAAVRLTYDVDGLIKFAFDELNPFPSKAFLKQPQKMLNIANFSSSSDKVCDLPIESITFSEFVQGCGYVCAGNQKRGKLSMISFHKEATNLNTLEIEVCGFSDANRKYFGTCIALSSNEDIWGYEQFFQIVAKDRYVPEILMGDGDQAILTAAENIWPRIKRGMCKAHMKMNLRKKLDKSFKRENPVAGKQISSDVRLLEQASSTKEFLIASAFFQQEWSRRYVGQLEALKHNGVNFESVDCQTGRAVMVMCEKRMLVYPPDAISMNLAQKRKSGRPKLAGPALSMN</sequence>
<dbReference type="Pfam" id="PF10551">
    <property type="entry name" value="MULE"/>
    <property type="match status" value="1"/>
</dbReference>
<dbReference type="InterPro" id="IPR018289">
    <property type="entry name" value="MULE_transposase_dom"/>
</dbReference>
<dbReference type="AlphaFoldDB" id="A0A915EMC0"/>
<evidence type="ECO:0000259" key="1">
    <source>
        <dbReference type="Pfam" id="PF10551"/>
    </source>
</evidence>
<name>A0A915EMC0_9BILA</name>